<reference evidence="1" key="2">
    <citation type="journal article" date="2022" name="New Phytol.">
        <title>Evolutionary transition to the ectomycorrhizal habit in the genomes of a hyperdiverse lineage of mushroom-forming fungi.</title>
        <authorList>
            <person name="Looney B."/>
            <person name="Miyauchi S."/>
            <person name="Morin E."/>
            <person name="Drula E."/>
            <person name="Courty P.E."/>
            <person name="Kohler A."/>
            <person name="Kuo A."/>
            <person name="LaButti K."/>
            <person name="Pangilinan J."/>
            <person name="Lipzen A."/>
            <person name="Riley R."/>
            <person name="Andreopoulos W."/>
            <person name="He G."/>
            <person name="Johnson J."/>
            <person name="Nolan M."/>
            <person name="Tritt A."/>
            <person name="Barry K.W."/>
            <person name="Grigoriev I.V."/>
            <person name="Nagy L.G."/>
            <person name="Hibbett D."/>
            <person name="Henrissat B."/>
            <person name="Matheny P.B."/>
            <person name="Labbe J."/>
            <person name="Martin F.M."/>
        </authorList>
    </citation>
    <scope>NUCLEOTIDE SEQUENCE</scope>
    <source>
        <strain evidence="1">HHB10654</strain>
    </source>
</reference>
<evidence type="ECO:0000313" key="2">
    <source>
        <dbReference type="Proteomes" id="UP000814140"/>
    </source>
</evidence>
<organism evidence="1 2">
    <name type="scientific">Artomyces pyxidatus</name>
    <dbReference type="NCBI Taxonomy" id="48021"/>
    <lineage>
        <taxon>Eukaryota</taxon>
        <taxon>Fungi</taxon>
        <taxon>Dikarya</taxon>
        <taxon>Basidiomycota</taxon>
        <taxon>Agaricomycotina</taxon>
        <taxon>Agaricomycetes</taxon>
        <taxon>Russulales</taxon>
        <taxon>Auriscalpiaceae</taxon>
        <taxon>Artomyces</taxon>
    </lineage>
</organism>
<comment type="caution">
    <text evidence="1">The sequence shown here is derived from an EMBL/GenBank/DDBJ whole genome shotgun (WGS) entry which is preliminary data.</text>
</comment>
<sequence>MSFAAPKSRPQPPRRASSLPVLPSCKPSRSLSTSALLSVRKQIDEHKRGTCSIKDKENVLPPLKTARRVGSQRVSAAPSLPKLKPLTPTKPLHHTVPSATAARAGRSPRASPTPKRSSPAPGAWKAPSPPPTRNPLSARPAASIHGKRPALAPRRPLAPATPPRTEAAEVAASPLSENETSVDADAFFLDLGIRAESSPYRSRKIGLFAHVPGLQGSPTLVEHGSPIPPTGPASPLADSASEHDPLFGAFGYCEPSADAGSDGVCVESAIVCLDGDGAAPVFEAPAAWREACARRSSLVSLTSTTPSSPSGTSSFGFSPGPTPPPTRAYEKKDPFSGMQRLWSVFGGKYAGSWAM</sequence>
<keyword evidence="2" id="KW-1185">Reference proteome</keyword>
<gene>
    <name evidence="1" type="ORF">BV25DRAFT_1450511</name>
</gene>
<proteinExistence type="predicted"/>
<protein>
    <submittedName>
        <fullName evidence="1">Uncharacterized protein</fullName>
    </submittedName>
</protein>
<name>A0ACB8SMZ6_9AGAM</name>
<dbReference type="Proteomes" id="UP000814140">
    <property type="component" value="Unassembled WGS sequence"/>
</dbReference>
<dbReference type="EMBL" id="MU277250">
    <property type="protein sequence ID" value="KAI0057248.1"/>
    <property type="molecule type" value="Genomic_DNA"/>
</dbReference>
<evidence type="ECO:0000313" key="1">
    <source>
        <dbReference type="EMBL" id="KAI0057248.1"/>
    </source>
</evidence>
<accession>A0ACB8SMZ6</accession>
<reference evidence="1" key="1">
    <citation type="submission" date="2021-03" db="EMBL/GenBank/DDBJ databases">
        <authorList>
            <consortium name="DOE Joint Genome Institute"/>
            <person name="Ahrendt S."/>
            <person name="Looney B.P."/>
            <person name="Miyauchi S."/>
            <person name="Morin E."/>
            <person name="Drula E."/>
            <person name="Courty P.E."/>
            <person name="Chicoki N."/>
            <person name="Fauchery L."/>
            <person name="Kohler A."/>
            <person name="Kuo A."/>
            <person name="Labutti K."/>
            <person name="Pangilinan J."/>
            <person name="Lipzen A."/>
            <person name="Riley R."/>
            <person name="Andreopoulos W."/>
            <person name="He G."/>
            <person name="Johnson J."/>
            <person name="Barry K.W."/>
            <person name="Grigoriev I.V."/>
            <person name="Nagy L."/>
            <person name="Hibbett D."/>
            <person name="Henrissat B."/>
            <person name="Matheny P.B."/>
            <person name="Labbe J."/>
            <person name="Martin F."/>
        </authorList>
    </citation>
    <scope>NUCLEOTIDE SEQUENCE</scope>
    <source>
        <strain evidence="1">HHB10654</strain>
    </source>
</reference>